<feature type="compositionally biased region" description="Polar residues" evidence="1">
    <location>
        <begin position="1"/>
        <end position="10"/>
    </location>
</feature>
<protein>
    <submittedName>
        <fullName evidence="2">Predicted protein</fullName>
    </submittedName>
</protein>
<dbReference type="InterPro" id="IPR036249">
    <property type="entry name" value="Thioredoxin-like_sf"/>
</dbReference>
<dbReference type="Gene3D" id="3.40.30.10">
    <property type="entry name" value="Glutaredoxin"/>
    <property type="match status" value="3"/>
</dbReference>
<dbReference type="KEGG" id="ngr:NAEGRDRAFT_48047"/>
<feature type="compositionally biased region" description="Polar residues" evidence="1">
    <location>
        <begin position="428"/>
        <end position="438"/>
    </location>
</feature>
<organism evidence="3">
    <name type="scientific">Naegleria gruberi</name>
    <name type="common">Amoeba</name>
    <dbReference type="NCBI Taxonomy" id="5762"/>
    <lineage>
        <taxon>Eukaryota</taxon>
        <taxon>Discoba</taxon>
        <taxon>Heterolobosea</taxon>
        <taxon>Tetramitia</taxon>
        <taxon>Eutetramitia</taxon>
        <taxon>Vahlkampfiidae</taxon>
        <taxon>Naegleria</taxon>
    </lineage>
</organism>
<dbReference type="GO" id="GO:0015035">
    <property type="term" value="F:protein-disulfide reductase activity"/>
    <property type="evidence" value="ECO:0007669"/>
    <property type="project" value="TreeGrafter"/>
</dbReference>
<dbReference type="PANTHER" id="PTHR45663">
    <property type="entry name" value="GEO12009P1"/>
    <property type="match status" value="1"/>
</dbReference>
<dbReference type="GO" id="GO:0005737">
    <property type="term" value="C:cytoplasm"/>
    <property type="evidence" value="ECO:0007669"/>
    <property type="project" value="TreeGrafter"/>
</dbReference>
<dbReference type="GeneID" id="8859317"/>
<reference evidence="2 3" key="1">
    <citation type="journal article" date="2010" name="Cell">
        <title>The genome of Naegleria gruberi illuminates early eukaryotic versatility.</title>
        <authorList>
            <person name="Fritz-Laylin L.K."/>
            <person name="Prochnik S.E."/>
            <person name="Ginger M.L."/>
            <person name="Dacks J.B."/>
            <person name="Carpenter M.L."/>
            <person name="Field M.C."/>
            <person name="Kuo A."/>
            <person name="Paredez A."/>
            <person name="Chapman J."/>
            <person name="Pham J."/>
            <person name="Shu S."/>
            <person name="Neupane R."/>
            <person name="Cipriano M."/>
            <person name="Mancuso J."/>
            <person name="Tu H."/>
            <person name="Salamov A."/>
            <person name="Lindquist E."/>
            <person name="Shapiro H."/>
            <person name="Lucas S."/>
            <person name="Grigoriev I.V."/>
            <person name="Cande W.Z."/>
            <person name="Fulton C."/>
            <person name="Rokhsar D.S."/>
            <person name="Dawson S.C."/>
        </authorList>
    </citation>
    <scope>NUCLEOTIDE SEQUENCE [LARGE SCALE GENOMIC DNA]</scope>
    <source>
        <strain evidence="2 3">NEG-M</strain>
    </source>
</reference>
<evidence type="ECO:0000256" key="1">
    <source>
        <dbReference type="SAM" id="MobiDB-lite"/>
    </source>
</evidence>
<dbReference type="EMBL" id="GG738860">
    <property type="protein sequence ID" value="EFC46011.1"/>
    <property type="molecule type" value="Genomic_DNA"/>
</dbReference>
<dbReference type="AlphaFoldDB" id="D2VAU7"/>
<dbReference type="SUPFAM" id="SSF52833">
    <property type="entry name" value="Thioredoxin-like"/>
    <property type="match status" value="3"/>
</dbReference>
<dbReference type="RefSeq" id="XP_002678755.1">
    <property type="nucleotide sequence ID" value="XM_002678709.1"/>
</dbReference>
<dbReference type="InParanoid" id="D2VAU7"/>
<feature type="region of interest" description="Disordered" evidence="1">
    <location>
        <begin position="378"/>
        <end position="438"/>
    </location>
</feature>
<sequence length="438" mass="49790">MSCSAPLTNSHQKKMVQQPHHTTPSTLPLHPPSPAHIGANIFHPKSLEEYHTVLFKSISSVVMIKSEWCPVSKKHESLLFQLSKSRPDLNFIFADMEKIPQIKGELNVKTLPTVFILLNETVHSRIDGASEHVEVHIKEMEKEKHLRELIYNNLRTVVYFHSRSGCSSVESKYDDYSKKYGNTIRFEKLIYEECPRLHRSFVRATQVPCFCFFKGGKLKKRLEGHNCNNQLEGAIHDLTSDNLDYDALDLLPSFDNFITIVDSGDKLQKVLDENDIVVVGVFLQQQLNEKTPAFGQFASSVSPQAKCVCINVNQFPSLRTQEGIDTVPTFMFFLNGHLFKKARGNRYELDRELKEMIAQQSKDEFKRVEKSHYFHFSRDITSPTPQTKKVVATTSSCPLKVGTRSANSTPQPAHHSKDSQQHSKSSLGVRTSTTSIKK</sequence>
<proteinExistence type="predicted"/>
<feature type="region of interest" description="Disordered" evidence="1">
    <location>
        <begin position="1"/>
        <end position="30"/>
    </location>
</feature>
<feature type="compositionally biased region" description="Low complexity" evidence="1">
    <location>
        <begin position="19"/>
        <end position="28"/>
    </location>
</feature>
<dbReference type="VEuPathDB" id="AmoebaDB:NAEGRDRAFT_48047"/>
<dbReference type="Proteomes" id="UP000006671">
    <property type="component" value="Unassembled WGS sequence"/>
</dbReference>
<feature type="compositionally biased region" description="Polar residues" evidence="1">
    <location>
        <begin position="379"/>
        <end position="397"/>
    </location>
</feature>
<evidence type="ECO:0000313" key="3">
    <source>
        <dbReference type="Proteomes" id="UP000006671"/>
    </source>
</evidence>
<accession>D2VAU7</accession>
<dbReference type="PANTHER" id="PTHR45663:SF11">
    <property type="entry name" value="GEO12009P1"/>
    <property type="match status" value="1"/>
</dbReference>
<gene>
    <name evidence="2" type="ORF">NAEGRDRAFT_48047</name>
</gene>
<keyword evidence="3" id="KW-1185">Reference proteome</keyword>
<evidence type="ECO:0000313" key="2">
    <source>
        <dbReference type="EMBL" id="EFC46011.1"/>
    </source>
</evidence>
<name>D2VAU7_NAEGR</name>
<dbReference type="CDD" id="cd02947">
    <property type="entry name" value="TRX_family"/>
    <property type="match status" value="2"/>
</dbReference>